<sequence length="341" mass="37678">MTTNTLVTASSPNITNVPISNKLETTHNNNYQLGTFSLSPIMKCVNQLISTRNPCESYTPKPNSTGKQITFDENICTTGNSVTPTSLNKPTRSYSQYSPSIHYGSALATLPRKKGPAPRPPSVDDQMNDRSGMPINSTGCWSTFNRLDNSRTSCSSTDHEKSLPSDHIDIILDPSYLSNAIYSTLPNRSSHLSRNSSVSGCSNLPVLYDSPFTESSPDASVSTKEVQISTVNSSSHLVDSSKYSLSQHTNDKYDSSLYSTSSLKCIKSSNNLSIFNCKIGDLLEALYDCEAENSDELTFNRGEIIQLIDRPDNDWWEGFIQSDPSRRGMFPVTYVKRLSDR</sequence>
<proteinExistence type="predicted"/>
<evidence type="ECO:0000313" key="5">
    <source>
        <dbReference type="Proteomes" id="UP000050791"/>
    </source>
</evidence>
<dbReference type="PANTHER" id="PTHR45854:SF3">
    <property type="entry name" value="ARFGAP WITH SH3 DOMAIN, ANK REPEAT AND PH DOMAIN-CONTAINING PROTEIN"/>
    <property type="match status" value="1"/>
</dbReference>
<dbReference type="Gene3D" id="2.30.30.40">
    <property type="entry name" value="SH3 Domains"/>
    <property type="match status" value="1"/>
</dbReference>
<dbReference type="AlphaFoldDB" id="A0AA85AT72"/>
<protein>
    <recommendedName>
        <fullName evidence="4">SH3 domain-containing protein</fullName>
    </recommendedName>
</protein>
<dbReference type="PRINTS" id="PR00452">
    <property type="entry name" value="SH3DOMAIN"/>
</dbReference>
<dbReference type="SUPFAM" id="SSF50044">
    <property type="entry name" value="SH3-domain"/>
    <property type="match status" value="1"/>
</dbReference>
<dbReference type="GO" id="GO:0005096">
    <property type="term" value="F:GTPase activator activity"/>
    <property type="evidence" value="ECO:0007669"/>
    <property type="project" value="InterPro"/>
</dbReference>
<evidence type="ECO:0000256" key="3">
    <source>
        <dbReference type="SAM" id="MobiDB-lite"/>
    </source>
</evidence>
<evidence type="ECO:0000256" key="1">
    <source>
        <dbReference type="ARBA" id="ARBA00022443"/>
    </source>
</evidence>
<dbReference type="PANTHER" id="PTHR45854">
    <property type="entry name" value="ASAP FAMILY MEMBER"/>
    <property type="match status" value="1"/>
</dbReference>
<accession>A0AA85AT72</accession>
<feature type="domain" description="SH3" evidence="4">
    <location>
        <begin position="278"/>
        <end position="340"/>
    </location>
</feature>
<dbReference type="WBParaSite" id="SMTH1_105640.1">
    <property type="protein sequence ID" value="SMTH1_105640.1"/>
    <property type="gene ID" value="SMTH1_105640"/>
</dbReference>
<evidence type="ECO:0000313" key="6">
    <source>
        <dbReference type="WBParaSite" id="SMTH1_105640.1"/>
    </source>
</evidence>
<dbReference type="PROSITE" id="PS50002">
    <property type="entry name" value="SH3"/>
    <property type="match status" value="1"/>
</dbReference>
<dbReference type="Pfam" id="PF00018">
    <property type="entry name" value="SH3_1"/>
    <property type="match status" value="1"/>
</dbReference>
<evidence type="ECO:0000259" key="4">
    <source>
        <dbReference type="PROSITE" id="PS50002"/>
    </source>
</evidence>
<dbReference type="Proteomes" id="UP000050791">
    <property type="component" value="Unassembled WGS sequence"/>
</dbReference>
<dbReference type="SMART" id="SM00326">
    <property type="entry name" value="SH3"/>
    <property type="match status" value="1"/>
</dbReference>
<dbReference type="InterPro" id="IPR043593">
    <property type="entry name" value="ASAP"/>
</dbReference>
<evidence type="ECO:0000256" key="2">
    <source>
        <dbReference type="PROSITE-ProRule" id="PRU00192"/>
    </source>
</evidence>
<feature type="region of interest" description="Disordered" evidence="3">
    <location>
        <begin position="109"/>
        <end position="131"/>
    </location>
</feature>
<organism evidence="5 6">
    <name type="scientific">Schistosoma mattheei</name>
    <dbReference type="NCBI Taxonomy" id="31246"/>
    <lineage>
        <taxon>Eukaryota</taxon>
        <taxon>Metazoa</taxon>
        <taxon>Spiralia</taxon>
        <taxon>Lophotrochozoa</taxon>
        <taxon>Platyhelminthes</taxon>
        <taxon>Trematoda</taxon>
        <taxon>Digenea</taxon>
        <taxon>Strigeidida</taxon>
        <taxon>Schistosomatoidea</taxon>
        <taxon>Schistosomatidae</taxon>
        <taxon>Schistosoma</taxon>
    </lineage>
</organism>
<dbReference type="InterPro" id="IPR036028">
    <property type="entry name" value="SH3-like_dom_sf"/>
</dbReference>
<keyword evidence="1 2" id="KW-0728">SH3 domain</keyword>
<dbReference type="InterPro" id="IPR001452">
    <property type="entry name" value="SH3_domain"/>
</dbReference>
<name>A0AA85AT72_9TREM</name>
<reference evidence="6" key="1">
    <citation type="submission" date="2023-11" db="UniProtKB">
        <authorList>
            <consortium name="WormBaseParasite"/>
        </authorList>
    </citation>
    <scope>IDENTIFICATION</scope>
</reference>